<evidence type="ECO:0000313" key="4">
    <source>
        <dbReference type="EMBL" id="CAB4685363.1"/>
    </source>
</evidence>
<accession>A0A6J6NLU0</accession>
<reference evidence="4" key="1">
    <citation type="submission" date="2020-05" db="EMBL/GenBank/DDBJ databases">
        <authorList>
            <person name="Chiriac C."/>
            <person name="Salcher M."/>
            <person name="Ghai R."/>
            <person name="Kavagutti S V."/>
        </authorList>
    </citation>
    <scope>NUCLEOTIDE SEQUENCE</scope>
</reference>
<keyword evidence="2" id="KW-0479">Metal-binding</keyword>
<dbReference type="InterPro" id="IPR051121">
    <property type="entry name" value="FAH"/>
</dbReference>
<comment type="similarity">
    <text evidence="1">Belongs to the FAH family.</text>
</comment>
<gene>
    <name evidence="4" type="ORF">UFOPK2582_00085</name>
</gene>
<dbReference type="SUPFAM" id="SSF56529">
    <property type="entry name" value="FAH"/>
    <property type="match status" value="1"/>
</dbReference>
<evidence type="ECO:0000259" key="3">
    <source>
        <dbReference type="Pfam" id="PF01557"/>
    </source>
</evidence>
<dbReference type="Gene3D" id="3.90.850.10">
    <property type="entry name" value="Fumarylacetoacetase-like, C-terminal domain"/>
    <property type="match status" value="1"/>
</dbReference>
<protein>
    <submittedName>
        <fullName evidence="4">Unannotated protein</fullName>
    </submittedName>
</protein>
<dbReference type="EMBL" id="CAEZXS010000004">
    <property type="protein sequence ID" value="CAB4685363.1"/>
    <property type="molecule type" value="Genomic_DNA"/>
</dbReference>
<evidence type="ECO:0000256" key="1">
    <source>
        <dbReference type="ARBA" id="ARBA00010211"/>
    </source>
</evidence>
<proteinExistence type="inferred from homology"/>
<dbReference type="PANTHER" id="PTHR42796:SF4">
    <property type="entry name" value="FUMARYLACETOACETATE HYDROLASE DOMAIN-CONTAINING PROTEIN 2A"/>
    <property type="match status" value="1"/>
</dbReference>
<dbReference type="PANTHER" id="PTHR42796">
    <property type="entry name" value="FUMARYLACETOACETATE HYDROLASE DOMAIN-CONTAINING PROTEIN 2A-RELATED"/>
    <property type="match status" value="1"/>
</dbReference>
<feature type="domain" description="Fumarylacetoacetase-like C-terminal" evidence="3">
    <location>
        <begin position="2"/>
        <end position="55"/>
    </location>
</feature>
<organism evidence="4">
    <name type="scientific">freshwater metagenome</name>
    <dbReference type="NCBI Taxonomy" id="449393"/>
    <lineage>
        <taxon>unclassified sequences</taxon>
        <taxon>metagenomes</taxon>
        <taxon>ecological metagenomes</taxon>
    </lineage>
</organism>
<dbReference type="GO" id="GO:0046872">
    <property type="term" value="F:metal ion binding"/>
    <property type="evidence" value="ECO:0007669"/>
    <property type="project" value="UniProtKB-KW"/>
</dbReference>
<dbReference type="GO" id="GO:0003824">
    <property type="term" value="F:catalytic activity"/>
    <property type="evidence" value="ECO:0007669"/>
    <property type="project" value="InterPro"/>
</dbReference>
<dbReference type="Pfam" id="PF01557">
    <property type="entry name" value="FAA_hydrolase"/>
    <property type="match status" value="1"/>
</dbReference>
<dbReference type="GO" id="GO:0044281">
    <property type="term" value="P:small molecule metabolic process"/>
    <property type="evidence" value="ECO:0007669"/>
    <property type="project" value="UniProtKB-ARBA"/>
</dbReference>
<dbReference type="InterPro" id="IPR036663">
    <property type="entry name" value="Fumarylacetoacetase_C_sf"/>
</dbReference>
<dbReference type="AlphaFoldDB" id="A0A6J6NLU0"/>
<name>A0A6J6NLU0_9ZZZZ</name>
<evidence type="ECO:0000256" key="2">
    <source>
        <dbReference type="ARBA" id="ARBA00022723"/>
    </source>
</evidence>
<sequence length="65" mass="6775">MPTLVAYLSSICTLYPGDLIFTGTPSGVGLARGRFLAPQDEVRSGAEVIGELHNQCVEGVGPLSL</sequence>
<dbReference type="InterPro" id="IPR011234">
    <property type="entry name" value="Fumarylacetoacetase-like_C"/>
</dbReference>